<dbReference type="GO" id="GO:0071513">
    <property type="term" value="C:phosphopantothenoylcysteine decarboxylase complex"/>
    <property type="evidence" value="ECO:0007669"/>
    <property type="project" value="TreeGrafter"/>
</dbReference>
<dbReference type="Pfam" id="PF04127">
    <property type="entry name" value="DFP"/>
    <property type="match status" value="1"/>
</dbReference>
<protein>
    <recommendedName>
        <fullName evidence="3">Coenzyme A biosynthesis bifunctional protein CoaBC</fullName>
    </recommendedName>
    <alternativeName>
        <fullName evidence="3">DNA/pantothenate metabolism flavoprotein</fullName>
    </alternativeName>
    <alternativeName>
        <fullName evidence="3">Phosphopantothenoylcysteine synthetase/decarboxylase</fullName>
        <shortName evidence="3">PPCS-PPCDC</shortName>
    </alternativeName>
    <domain>
        <recommendedName>
            <fullName evidence="3">Phosphopantothenoylcysteine decarboxylase</fullName>
            <shortName evidence="3">PPC decarboxylase</shortName>
            <shortName evidence="3">PPC-DC</shortName>
            <ecNumber evidence="3">4.1.1.36</ecNumber>
        </recommendedName>
        <alternativeName>
            <fullName evidence="3">CoaC</fullName>
        </alternativeName>
    </domain>
    <domain>
        <recommendedName>
            <fullName evidence="3">Phosphopantothenate--cysteine ligase</fullName>
            <ecNumber evidence="3">6.3.2.5</ecNumber>
        </recommendedName>
        <alternativeName>
            <fullName evidence="3">CoaB</fullName>
        </alternativeName>
        <alternativeName>
            <fullName evidence="3">Phosphopantothenoylcysteine synthetase</fullName>
            <shortName evidence="3">PPC synthetase</shortName>
            <shortName evidence="3">PPC-S</shortName>
        </alternativeName>
    </domain>
</protein>
<dbReference type="HAMAP" id="MF_02225">
    <property type="entry name" value="CoaBC"/>
    <property type="match status" value="1"/>
</dbReference>
<dbReference type="GO" id="GO:0004633">
    <property type="term" value="F:phosphopantothenoylcysteine decarboxylase activity"/>
    <property type="evidence" value="ECO:0007669"/>
    <property type="project" value="UniProtKB-UniRule"/>
</dbReference>
<dbReference type="Gene3D" id="3.40.50.1950">
    <property type="entry name" value="Flavin prenyltransferase-like"/>
    <property type="match status" value="1"/>
</dbReference>
<reference evidence="7 8" key="1">
    <citation type="journal article" date="2018" name="Environ. Microbiol.">
        <title>Ecological and genomic features of two widespread freshwater picocyanobacteria.</title>
        <authorList>
            <person name="Cabello-Yeves P.J."/>
            <person name="Picazo A."/>
            <person name="Camacho A."/>
            <person name="Callieri C."/>
            <person name="Rosselli R."/>
            <person name="Roda-Garcia J.J."/>
            <person name="Coutinho F.H."/>
            <person name="Rodriguez-Valera F."/>
        </authorList>
    </citation>
    <scope>NUCLEOTIDE SEQUENCE [LARGE SCALE GENOMIC DNA]</scope>
    <source>
        <strain evidence="7 8">Tous</strain>
    </source>
</reference>
<comment type="cofactor">
    <cofactor evidence="3">
        <name>Mg(2+)</name>
        <dbReference type="ChEBI" id="CHEBI:18420"/>
    </cofactor>
</comment>
<feature type="region of interest" description="Phosphopantothenate--cysteine ligase" evidence="3">
    <location>
        <begin position="208"/>
        <end position="417"/>
    </location>
</feature>
<feature type="active site" description="Proton donor" evidence="3">
    <location>
        <position position="173"/>
    </location>
</feature>
<keyword evidence="8" id="KW-1185">Reference proteome</keyword>
<feature type="binding site" evidence="3">
    <location>
        <position position="345"/>
    </location>
    <ligand>
        <name>CTP</name>
        <dbReference type="ChEBI" id="CHEBI:37563"/>
    </ligand>
</feature>
<dbReference type="PANTHER" id="PTHR14359:SF6">
    <property type="entry name" value="PHOSPHOPANTOTHENOYLCYSTEINE DECARBOXYLASE"/>
    <property type="match status" value="1"/>
</dbReference>
<dbReference type="GO" id="GO:0046872">
    <property type="term" value="F:metal ion binding"/>
    <property type="evidence" value="ECO:0007669"/>
    <property type="project" value="UniProtKB-KW"/>
</dbReference>
<keyword evidence="3 4" id="KW-0288">FMN</keyword>
<evidence type="ECO:0000313" key="7">
    <source>
        <dbReference type="EMBL" id="PSJ05052.1"/>
    </source>
</evidence>
<comment type="function">
    <text evidence="4">Catalyzes two steps in the biosynthesis of coenzyme A. In the first step cysteine is conjugated to 4'-phosphopantothenate to form 4-phosphopantothenoylcysteine, in the latter compound is decarboxylated to form 4'-phosphopantotheine.</text>
</comment>
<evidence type="ECO:0000313" key="8">
    <source>
        <dbReference type="Proteomes" id="UP000243002"/>
    </source>
</evidence>
<dbReference type="GO" id="GO:0010181">
    <property type="term" value="F:FMN binding"/>
    <property type="evidence" value="ECO:0007669"/>
    <property type="project" value="UniProtKB-UniRule"/>
</dbReference>
<gene>
    <name evidence="3 7" type="primary">coaBC</name>
    <name evidence="7" type="ORF">C7K55_08615</name>
</gene>
<feature type="binding site" evidence="3">
    <location>
        <position position="308"/>
    </location>
    <ligand>
        <name>CTP</name>
        <dbReference type="ChEBI" id="CHEBI:37563"/>
    </ligand>
</feature>
<dbReference type="Proteomes" id="UP000243002">
    <property type="component" value="Unassembled WGS sequence"/>
</dbReference>
<evidence type="ECO:0000259" key="5">
    <source>
        <dbReference type="Pfam" id="PF02441"/>
    </source>
</evidence>
<dbReference type="EC" id="4.1.1.36" evidence="3"/>
<comment type="cofactor">
    <cofactor evidence="3">
        <name>FMN</name>
        <dbReference type="ChEBI" id="CHEBI:58210"/>
    </cofactor>
    <text evidence="3">Binds 1 FMN per subunit.</text>
</comment>
<dbReference type="SUPFAM" id="SSF102645">
    <property type="entry name" value="CoaB-like"/>
    <property type="match status" value="1"/>
</dbReference>
<dbReference type="GO" id="GO:0015937">
    <property type="term" value="P:coenzyme A biosynthetic process"/>
    <property type="evidence" value="ECO:0007669"/>
    <property type="project" value="UniProtKB-UniRule"/>
</dbReference>
<comment type="catalytic activity">
    <reaction evidence="3 4">
        <text>(R)-4'-phosphopantothenate + L-cysteine + CTP = N-[(R)-4-phosphopantothenoyl]-L-cysteine + CMP + diphosphate + H(+)</text>
        <dbReference type="Rhea" id="RHEA:19397"/>
        <dbReference type="ChEBI" id="CHEBI:10986"/>
        <dbReference type="ChEBI" id="CHEBI:15378"/>
        <dbReference type="ChEBI" id="CHEBI:33019"/>
        <dbReference type="ChEBI" id="CHEBI:35235"/>
        <dbReference type="ChEBI" id="CHEBI:37563"/>
        <dbReference type="ChEBI" id="CHEBI:59458"/>
        <dbReference type="ChEBI" id="CHEBI:60377"/>
        <dbReference type="EC" id="6.3.2.5"/>
    </reaction>
</comment>
<dbReference type="PANTHER" id="PTHR14359">
    <property type="entry name" value="HOMO-OLIGOMERIC FLAVIN CONTAINING CYS DECARBOXYLASE FAMILY"/>
    <property type="match status" value="1"/>
</dbReference>
<evidence type="ECO:0000259" key="6">
    <source>
        <dbReference type="Pfam" id="PF04127"/>
    </source>
</evidence>
<feature type="binding site" evidence="3">
    <location>
        <position position="363"/>
    </location>
    <ligand>
        <name>CTP</name>
        <dbReference type="ChEBI" id="CHEBI:37563"/>
    </ligand>
</feature>
<evidence type="ECO:0000256" key="3">
    <source>
        <dbReference type="HAMAP-Rule" id="MF_02225"/>
    </source>
</evidence>
<proteinExistence type="inferred from homology"/>
<dbReference type="Pfam" id="PF02441">
    <property type="entry name" value="Flavoprotein"/>
    <property type="match status" value="1"/>
</dbReference>
<feature type="binding site" evidence="3">
    <location>
        <position position="298"/>
    </location>
    <ligand>
        <name>CTP</name>
        <dbReference type="ChEBI" id="CHEBI:37563"/>
    </ligand>
</feature>
<organism evidence="7 8">
    <name type="scientific">Cyanobium usitatum str. Tous</name>
    <dbReference type="NCBI Taxonomy" id="2116684"/>
    <lineage>
        <taxon>Bacteria</taxon>
        <taxon>Bacillati</taxon>
        <taxon>Cyanobacteriota</taxon>
        <taxon>Cyanophyceae</taxon>
        <taxon>Synechococcales</taxon>
        <taxon>Prochlorococcaceae</taxon>
        <taxon>Cyanobium</taxon>
    </lineage>
</organism>
<dbReference type="GO" id="GO:0015941">
    <property type="term" value="P:pantothenate catabolic process"/>
    <property type="evidence" value="ECO:0007669"/>
    <property type="project" value="InterPro"/>
</dbReference>
<keyword evidence="3" id="KW-0511">Multifunctional enzyme</keyword>
<name>A0A2P7MV47_9CYAN</name>
<comment type="pathway">
    <text evidence="3 4">Cofactor biosynthesis; coenzyme A biosynthesis; CoA from (R)-pantothenate: step 3/5.</text>
</comment>
<keyword evidence="3" id="KW-0479">Metal-binding</keyword>
<comment type="similarity">
    <text evidence="3 4">In the N-terminal section; belongs to the HFCD (homo-oligomeric flavin containing Cys decarboxylase) superfamily.</text>
</comment>
<comment type="caution">
    <text evidence="7">The sequence shown here is derived from an EMBL/GenBank/DDBJ whole genome shotgun (WGS) entry which is preliminary data.</text>
</comment>
<feature type="domain" description="Flavoprotein" evidence="5">
    <location>
        <begin position="20"/>
        <end position="187"/>
    </location>
</feature>
<sequence length="417" mass="44236">MRTDSAAAADPLVHPLAGRRVLVGISGSIAAVKLPLVVSSLVQCGAEVRCLVTPSAAQLVSPVALASLSRNPCNLDADQWSHRAARPLHVELAEWSELVLVAPLSATSLGRWVHGLADSLLASTLLATEAPVLAAAAMNTSMWISPGVRRNWELLQGFERVLPLGPTAGLLACDRQGDGRMAEPQQLLLALQCLQLWGWQRDWAGLRLLVTAGPTREPLDPARFLTNPSSGLMGVLLAQAARLRGAEVTLVHGPLTVDSQLLEGLACVPVQTAADMERALVRLQPCADAIAMAAAVADHRRQQPLPHKLTKEELSVELASGWQPVPDLLAGLVSRRHPGQRILGFAAQSGDVLAQARAKWARKGCDLLFANPIDQADAGFGVNSNHGWLLGGQGGEQRIEPGSKLAIAQQLLTALRP</sequence>
<evidence type="ECO:0000256" key="4">
    <source>
        <dbReference type="RuleBase" id="RU364078"/>
    </source>
</evidence>
<feature type="region of interest" description="Phosphopantothenoylcysteine decarboxylase" evidence="3">
    <location>
        <begin position="1"/>
        <end position="207"/>
    </location>
</feature>
<dbReference type="EC" id="6.3.2.5" evidence="3"/>
<comment type="similarity">
    <text evidence="3 4">In the C-terminal section; belongs to the PPC synthetase family.</text>
</comment>
<feature type="binding site" evidence="3">
    <location>
        <position position="359"/>
    </location>
    <ligand>
        <name>CTP</name>
        <dbReference type="ChEBI" id="CHEBI:37563"/>
    </ligand>
</feature>
<dbReference type="InterPro" id="IPR035929">
    <property type="entry name" value="CoaB-like_sf"/>
</dbReference>
<dbReference type="NCBIfam" id="TIGR00521">
    <property type="entry name" value="coaBC_dfp"/>
    <property type="match status" value="1"/>
</dbReference>
<dbReference type="InterPro" id="IPR007085">
    <property type="entry name" value="DNA/pantothenate-metab_flavo_C"/>
</dbReference>
<dbReference type="UniPathway" id="UPA00241">
    <property type="reaction ID" value="UER00353"/>
</dbReference>
<keyword evidence="1 3" id="KW-0210">Decarboxylase</keyword>
<dbReference type="SUPFAM" id="SSF52507">
    <property type="entry name" value="Homo-oligomeric flavin-containing Cys decarboxylases, HFCD"/>
    <property type="match status" value="1"/>
</dbReference>
<accession>A0A2P7MV47</accession>
<evidence type="ECO:0000256" key="2">
    <source>
        <dbReference type="ARBA" id="ARBA00023239"/>
    </source>
</evidence>
<dbReference type="EMBL" id="PXXO01000008">
    <property type="protein sequence ID" value="PSJ05052.1"/>
    <property type="molecule type" value="Genomic_DNA"/>
</dbReference>
<comment type="function">
    <text evidence="3">Catalyzes two sequential steps in the biosynthesis of coenzyme A. In the first step cysteine is conjugated to 4'-phosphopantothenate to form 4-phosphopantothenoylcysteine. In the second step the latter compound is decarboxylated to form 4'-phosphopantotheine.</text>
</comment>
<feature type="binding site" evidence="3">
    <location>
        <begin position="326"/>
        <end position="329"/>
    </location>
    <ligand>
        <name>CTP</name>
        <dbReference type="ChEBI" id="CHEBI:37563"/>
    </ligand>
</feature>
<dbReference type="OrthoDB" id="9802554at2"/>
<evidence type="ECO:0000256" key="1">
    <source>
        <dbReference type="ARBA" id="ARBA00022793"/>
    </source>
</evidence>
<feature type="domain" description="DNA/pantothenate metabolism flavoprotein C-terminal" evidence="6">
    <location>
        <begin position="204"/>
        <end position="415"/>
    </location>
</feature>
<comment type="pathway">
    <text evidence="3 4">Cofactor biosynthesis; coenzyme A biosynthesis; CoA from (R)-pantothenate: step 2/5.</text>
</comment>
<comment type="catalytic activity">
    <reaction evidence="3 4">
        <text>N-[(R)-4-phosphopantothenoyl]-L-cysteine + H(+) = (R)-4'-phosphopantetheine + CO2</text>
        <dbReference type="Rhea" id="RHEA:16793"/>
        <dbReference type="ChEBI" id="CHEBI:15378"/>
        <dbReference type="ChEBI" id="CHEBI:16526"/>
        <dbReference type="ChEBI" id="CHEBI:59458"/>
        <dbReference type="ChEBI" id="CHEBI:61723"/>
        <dbReference type="EC" id="4.1.1.36"/>
    </reaction>
</comment>
<dbReference type="InterPro" id="IPR005252">
    <property type="entry name" value="CoaBC"/>
</dbReference>
<keyword evidence="3 4" id="KW-0436">Ligase</keyword>
<dbReference type="InterPro" id="IPR036551">
    <property type="entry name" value="Flavin_trans-like"/>
</dbReference>
<keyword evidence="3 4" id="KW-0285">Flavoprotein</keyword>
<keyword evidence="2 3" id="KW-0456">Lyase</keyword>
<dbReference type="InterPro" id="IPR003382">
    <property type="entry name" value="Flavoprotein"/>
</dbReference>
<dbReference type="RefSeq" id="WP_106632314.1">
    <property type="nucleotide sequence ID" value="NZ_PXXO01000008.1"/>
</dbReference>
<dbReference type="GO" id="GO:0004632">
    <property type="term" value="F:phosphopantothenate--cysteine ligase activity"/>
    <property type="evidence" value="ECO:0007669"/>
    <property type="project" value="UniProtKB-UniRule"/>
</dbReference>
<dbReference type="AlphaFoldDB" id="A0A2P7MV47"/>
<dbReference type="Gene3D" id="3.40.50.10300">
    <property type="entry name" value="CoaB-like"/>
    <property type="match status" value="1"/>
</dbReference>
<keyword evidence="3" id="KW-0460">Magnesium</keyword>
<comment type="caution">
    <text evidence="3">Lacks conserved residue(s) required for the propagation of feature annotation.</text>
</comment>